<dbReference type="Pfam" id="PF01381">
    <property type="entry name" value="HTH_3"/>
    <property type="match status" value="1"/>
</dbReference>
<dbReference type="InterPro" id="IPR001387">
    <property type="entry name" value="Cro/C1-type_HTH"/>
</dbReference>
<dbReference type="CDD" id="cd00093">
    <property type="entry name" value="HTH_XRE"/>
    <property type="match status" value="1"/>
</dbReference>
<reference evidence="2 3" key="1">
    <citation type="submission" date="2019-02" db="EMBL/GenBank/DDBJ databases">
        <authorList>
            <person name="Fomenkov A."/>
            <person name="Dubinina G."/>
            <person name="Grabovich M."/>
            <person name="Vincze T."/>
            <person name="Roberts R.J."/>
        </authorList>
    </citation>
    <scope>NUCLEOTIDE SEQUENCE [LARGE SCALE GENOMIC DNA]</scope>
    <source>
        <strain evidence="2 3">P</strain>
        <plasmid evidence="3">pspe</plasmid>
    </source>
</reference>
<dbReference type="EMBL" id="CP035808">
    <property type="protein sequence ID" value="QEN06428.1"/>
    <property type="molecule type" value="Genomic_DNA"/>
</dbReference>
<keyword evidence="3" id="KW-1185">Reference proteome</keyword>
<gene>
    <name evidence="2" type="ORF">EW093_17115</name>
</gene>
<accession>A0A5C1QGE4</accession>
<feature type="domain" description="HTH cro/C1-type" evidence="1">
    <location>
        <begin position="8"/>
        <end position="63"/>
    </location>
</feature>
<dbReference type="SMART" id="SM00530">
    <property type="entry name" value="HTH_XRE"/>
    <property type="match status" value="1"/>
</dbReference>
<dbReference type="Proteomes" id="UP000323824">
    <property type="component" value="Plasmid pSpe"/>
</dbReference>
<reference evidence="2 3" key="2">
    <citation type="submission" date="2019-09" db="EMBL/GenBank/DDBJ databases">
        <title>Complete Genome Sequence and Methylome Analysis of free living Spirochaetas.</title>
        <authorList>
            <person name="Leshcheva N."/>
            <person name="Mikheeva N."/>
        </authorList>
    </citation>
    <scope>NUCLEOTIDE SEQUENCE [LARGE SCALE GENOMIC DNA]</scope>
    <source>
        <strain evidence="2 3">P</strain>
        <plasmid evidence="3">pspe</plasmid>
    </source>
</reference>
<dbReference type="RefSeq" id="WP_149569653.1">
    <property type="nucleotide sequence ID" value="NZ_CP035808.1"/>
</dbReference>
<dbReference type="InterPro" id="IPR010982">
    <property type="entry name" value="Lambda_DNA-bd_dom_sf"/>
</dbReference>
<dbReference type="KEGG" id="sper:EW093_17115"/>
<sequence length="67" mass="7713">MAEFFEILKEHRKSNNIDRSVVEKLAHINYQTITKIENGDFKSVNASDLLAYFRVLGFKISAGKPRL</sequence>
<dbReference type="SUPFAM" id="SSF47413">
    <property type="entry name" value="lambda repressor-like DNA-binding domains"/>
    <property type="match status" value="1"/>
</dbReference>
<name>A0A5C1QGE4_9SPIO</name>
<dbReference type="Gene3D" id="1.10.260.40">
    <property type="entry name" value="lambda repressor-like DNA-binding domains"/>
    <property type="match status" value="1"/>
</dbReference>
<evidence type="ECO:0000259" key="1">
    <source>
        <dbReference type="PROSITE" id="PS50943"/>
    </source>
</evidence>
<proteinExistence type="predicted"/>
<organism evidence="2 3">
    <name type="scientific">Thiospirochaeta perfilievii</name>
    <dbReference type="NCBI Taxonomy" id="252967"/>
    <lineage>
        <taxon>Bacteria</taxon>
        <taxon>Pseudomonadati</taxon>
        <taxon>Spirochaetota</taxon>
        <taxon>Spirochaetia</taxon>
        <taxon>Spirochaetales</taxon>
        <taxon>Spirochaetaceae</taxon>
        <taxon>Thiospirochaeta</taxon>
    </lineage>
</organism>
<evidence type="ECO:0000313" key="2">
    <source>
        <dbReference type="EMBL" id="QEN06428.1"/>
    </source>
</evidence>
<dbReference type="GO" id="GO:0003677">
    <property type="term" value="F:DNA binding"/>
    <property type="evidence" value="ECO:0007669"/>
    <property type="project" value="InterPro"/>
</dbReference>
<keyword evidence="2" id="KW-0614">Plasmid</keyword>
<protein>
    <submittedName>
        <fullName evidence="2">XRE family transcriptional regulator</fullName>
    </submittedName>
</protein>
<dbReference type="AlphaFoldDB" id="A0A5C1QGE4"/>
<dbReference type="PROSITE" id="PS50943">
    <property type="entry name" value="HTH_CROC1"/>
    <property type="match status" value="1"/>
</dbReference>
<geneLocation type="plasmid" evidence="3">
    <name>pspe</name>
</geneLocation>
<evidence type="ECO:0000313" key="3">
    <source>
        <dbReference type="Proteomes" id="UP000323824"/>
    </source>
</evidence>